<dbReference type="AlphaFoldDB" id="A0A7X0MU26"/>
<accession>A0A7X0MU26</accession>
<proteinExistence type="predicted"/>
<keyword evidence="2" id="KW-1185">Reference proteome</keyword>
<gene>
    <name evidence="1" type="ORF">HNR48_000106</name>
</gene>
<evidence type="ECO:0000313" key="2">
    <source>
        <dbReference type="Proteomes" id="UP000528457"/>
    </source>
</evidence>
<evidence type="ECO:0000313" key="1">
    <source>
        <dbReference type="EMBL" id="MBB6519828.1"/>
    </source>
</evidence>
<protein>
    <submittedName>
        <fullName evidence="1">Uncharacterized protein</fullName>
    </submittedName>
</protein>
<organism evidence="1 2">
    <name type="scientific">Pseudoteredinibacter isoporae</name>
    <dbReference type="NCBI Taxonomy" id="570281"/>
    <lineage>
        <taxon>Bacteria</taxon>
        <taxon>Pseudomonadati</taxon>
        <taxon>Pseudomonadota</taxon>
        <taxon>Gammaproteobacteria</taxon>
        <taxon>Cellvibrionales</taxon>
        <taxon>Cellvibrionaceae</taxon>
        <taxon>Pseudoteredinibacter</taxon>
    </lineage>
</organism>
<reference evidence="1 2" key="1">
    <citation type="submission" date="2020-08" db="EMBL/GenBank/DDBJ databases">
        <title>Genomic Encyclopedia of Type Strains, Phase IV (KMG-IV): sequencing the most valuable type-strain genomes for metagenomic binning, comparative biology and taxonomic classification.</title>
        <authorList>
            <person name="Goeker M."/>
        </authorList>
    </citation>
    <scope>NUCLEOTIDE SEQUENCE [LARGE SCALE GENOMIC DNA]</scope>
    <source>
        <strain evidence="1 2">DSM 22368</strain>
    </source>
</reference>
<dbReference type="EMBL" id="JACHHT010000001">
    <property type="protein sequence ID" value="MBB6519828.1"/>
    <property type="molecule type" value="Genomic_DNA"/>
</dbReference>
<dbReference type="Proteomes" id="UP000528457">
    <property type="component" value="Unassembled WGS sequence"/>
</dbReference>
<comment type="caution">
    <text evidence="1">The sequence shown here is derived from an EMBL/GenBank/DDBJ whole genome shotgun (WGS) entry which is preliminary data.</text>
</comment>
<sequence>MAFVAQFLRPSMHKAHSLNDPGAVLWLNSDMLLSPLMLIRSRGFFFSAPPKSPPPLKALYLKPQEICEYLHTKSFCDCGLSQSC</sequence>
<dbReference type="InParanoid" id="A0A7X0MU26"/>
<name>A0A7X0MU26_9GAMM</name>